<feature type="transmembrane region" description="Helical" evidence="2">
    <location>
        <begin position="523"/>
        <end position="547"/>
    </location>
</feature>
<evidence type="ECO:0000256" key="1">
    <source>
        <dbReference type="SAM" id="MobiDB-lite"/>
    </source>
</evidence>
<feature type="non-terminal residue" evidence="4">
    <location>
        <position position="581"/>
    </location>
</feature>
<feature type="domain" description="ZP" evidence="3">
    <location>
        <begin position="151"/>
        <end position="410"/>
    </location>
</feature>
<name>A0AAD7Z9L8_DIPPU</name>
<keyword evidence="2" id="KW-0472">Membrane</keyword>
<dbReference type="PANTHER" id="PTHR46560:SF4">
    <property type="entry name" value="DUSKY"/>
    <property type="match status" value="1"/>
</dbReference>
<dbReference type="Proteomes" id="UP001233999">
    <property type="component" value="Unassembled WGS sequence"/>
</dbReference>
<keyword evidence="2" id="KW-1133">Transmembrane helix</keyword>
<dbReference type="Pfam" id="PF25057">
    <property type="entry name" value="CUT_N"/>
    <property type="match status" value="1"/>
</dbReference>
<keyword evidence="2" id="KW-0812">Transmembrane</keyword>
<dbReference type="Pfam" id="PF00100">
    <property type="entry name" value="Zona_pellucida"/>
    <property type="match status" value="1"/>
</dbReference>
<feature type="non-terminal residue" evidence="4">
    <location>
        <position position="1"/>
    </location>
</feature>
<gene>
    <name evidence="4" type="ORF">L9F63_006836</name>
</gene>
<dbReference type="PANTHER" id="PTHR46560">
    <property type="entry name" value="CYPHER, ISOFORM B"/>
    <property type="match status" value="1"/>
</dbReference>
<dbReference type="InterPro" id="IPR056953">
    <property type="entry name" value="CUT_N"/>
</dbReference>
<keyword evidence="5" id="KW-1185">Reference proteome</keyword>
<dbReference type="EMBL" id="JASPKZ010009801">
    <property type="protein sequence ID" value="KAJ9576292.1"/>
    <property type="molecule type" value="Genomic_DNA"/>
</dbReference>
<feature type="compositionally biased region" description="Basic and acidic residues" evidence="1">
    <location>
        <begin position="451"/>
        <end position="472"/>
    </location>
</feature>
<evidence type="ECO:0000259" key="3">
    <source>
        <dbReference type="PROSITE" id="PS51034"/>
    </source>
</evidence>
<dbReference type="InterPro" id="IPR055355">
    <property type="entry name" value="ZP-C"/>
</dbReference>
<feature type="region of interest" description="Disordered" evidence="1">
    <location>
        <begin position="12"/>
        <end position="115"/>
    </location>
</feature>
<proteinExistence type="predicted"/>
<evidence type="ECO:0000313" key="5">
    <source>
        <dbReference type="Proteomes" id="UP001233999"/>
    </source>
</evidence>
<reference evidence="4" key="1">
    <citation type="journal article" date="2023" name="IScience">
        <title>Live-bearing cockroach genome reveals convergent evolutionary mechanisms linked to viviparity in insects and beyond.</title>
        <authorList>
            <person name="Fouks B."/>
            <person name="Harrison M.C."/>
            <person name="Mikhailova A.A."/>
            <person name="Marchal E."/>
            <person name="English S."/>
            <person name="Carruthers M."/>
            <person name="Jennings E.C."/>
            <person name="Chiamaka E.L."/>
            <person name="Frigard R.A."/>
            <person name="Pippel M."/>
            <person name="Attardo G.M."/>
            <person name="Benoit J.B."/>
            <person name="Bornberg-Bauer E."/>
            <person name="Tobe S.S."/>
        </authorList>
    </citation>
    <scope>NUCLEOTIDE SEQUENCE</scope>
    <source>
        <strain evidence="4">Stay&amp;Tobe</strain>
    </source>
</reference>
<dbReference type="PROSITE" id="PS51034">
    <property type="entry name" value="ZP_2"/>
    <property type="match status" value="1"/>
</dbReference>
<comment type="caution">
    <text evidence="4">The sequence shown here is derived from an EMBL/GenBank/DDBJ whole genome shotgun (WGS) entry which is preliminary data.</text>
</comment>
<accession>A0AAD7Z9L8</accession>
<feature type="compositionally biased region" description="Pro residues" evidence="1">
    <location>
        <begin position="92"/>
        <end position="101"/>
    </location>
</feature>
<reference evidence="4" key="2">
    <citation type="submission" date="2023-05" db="EMBL/GenBank/DDBJ databases">
        <authorList>
            <person name="Fouks B."/>
        </authorList>
    </citation>
    <scope>NUCLEOTIDE SEQUENCE</scope>
    <source>
        <strain evidence="4">Stay&amp;Tobe</strain>
        <tissue evidence="4">Testes</tissue>
    </source>
</reference>
<dbReference type="InterPro" id="IPR001507">
    <property type="entry name" value="ZP_dom"/>
</dbReference>
<dbReference type="SMART" id="SM00241">
    <property type="entry name" value="ZP"/>
    <property type="match status" value="1"/>
</dbReference>
<evidence type="ECO:0000256" key="2">
    <source>
        <dbReference type="SAM" id="Phobius"/>
    </source>
</evidence>
<dbReference type="AlphaFoldDB" id="A0AAD7Z9L8"/>
<organism evidence="4 5">
    <name type="scientific">Diploptera punctata</name>
    <name type="common">Pacific beetle cockroach</name>
    <dbReference type="NCBI Taxonomy" id="6984"/>
    <lineage>
        <taxon>Eukaryota</taxon>
        <taxon>Metazoa</taxon>
        <taxon>Ecdysozoa</taxon>
        <taxon>Arthropoda</taxon>
        <taxon>Hexapoda</taxon>
        <taxon>Insecta</taxon>
        <taxon>Pterygota</taxon>
        <taxon>Neoptera</taxon>
        <taxon>Polyneoptera</taxon>
        <taxon>Dictyoptera</taxon>
        <taxon>Blattodea</taxon>
        <taxon>Blaberoidea</taxon>
        <taxon>Blaberidae</taxon>
        <taxon>Diplopterinae</taxon>
        <taxon>Diploptera</taxon>
    </lineage>
</organism>
<evidence type="ECO:0000313" key="4">
    <source>
        <dbReference type="EMBL" id="KAJ9576292.1"/>
    </source>
</evidence>
<protein>
    <recommendedName>
        <fullName evidence="3">ZP domain-containing protein</fullName>
    </recommendedName>
</protein>
<feature type="region of interest" description="Disordered" evidence="1">
    <location>
        <begin position="421"/>
        <end position="472"/>
    </location>
</feature>
<sequence length="581" mass="62530">IQLAFAEEVEVVEAVPGTDRGDDPDIPGPDQIALESGDQDPGASSNNHGYPQRGGPHRGNQGLGLPPHSLGKPFGGHHGKQPVFDHNIAYHGPPPPPPQQKPQPEAMDKIYGGTGGGGGGIGGLGGLGGLGGDTWPAPMPDMPKIVSLDVKCEKNLMKVYIGFDKPFYGIVFSKGHYSNVNCVHLPAGLGRTSANFDISIHACGTAGNTENGLYGYGADSGSGTYFENIIVVQYDPQVQEVWDQARKLRCTWHDQYEKSVTFRPFPVDMLDVVRADFAGDNVGCWMQIQVGKGPWASEVSGLVKIGQTMTMVLAIKDDDSKFDMLVRNCMAHDGKRAPIQLVDQKGCVTRPKLMSRFTKIKNFGASASVLSYAHFQAFKFPDSMEVHFQCTIQICRYQCPDQCSDPTALLHGAHDSILGVGHVGPGPDSGYGPPPPPPLPLDAYLSGAAGRPRDERRVRRQRRDTSSDPEKEVGVNRVIRVVSTGDLTFSLDDNANNTAPTMVFPARSEDAAMAGLICMTTPGFAATLVVLLAILIISCLMSAFLCVRLRPFSTSDKNLQASYTNPSINKNKSSKSCFYSP</sequence>